<dbReference type="EMBL" id="CP044463">
    <property type="protein sequence ID" value="QIC66530.1"/>
    <property type="molecule type" value="Genomic_DNA"/>
</dbReference>
<sequence>MRQFGEKPAYMGQRKSIIRQTAVLMVLMLQTMLTISHASTTNNVPQKAKWYRYYDHKGVANISSNVTPNHIRYGYEALDQNMQVIQRAKPYNVEADIRQAPQRAAHARQQAEDQKLKRAYNNSQIALQKKNEVLSQLKKQMAFQQEQLKQLQKDRIMFVRQEREFLRKGKNVPEHLKKTLVTNEKNLTAQKENIQSLQSRYRNQEAEYDRIIQRLKALE</sequence>
<evidence type="ECO:0000256" key="1">
    <source>
        <dbReference type="SAM" id="Coils"/>
    </source>
</evidence>
<organism evidence="2 3">
    <name type="scientific">Acinetobacter schindleri</name>
    <dbReference type="NCBI Taxonomy" id="108981"/>
    <lineage>
        <taxon>Bacteria</taxon>
        <taxon>Pseudomonadati</taxon>
        <taxon>Pseudomonadota</taxon>
        <taxon>Gammaproteobacteria</taxon>
        <taxon>Moraxellales</taxon>
        <taxon>Moraxellaceae</taxon>
        <taxon>Acinetobacter</taxon>
    </lineage>
</organism>
<evidence type="ECO:0008006" key="4">
    <source>
        <dbReference type="Google" id="ProtNLM"/>
    </source>
</evidence>
<reference evidence="2 3" key="1">
    <citation type="submission" date="2019-09" db="EMBL/GenBank/DDBJ databases">
        <title>Non-baumannii Acinetobacter spp. carrying blaNDM-1 isolated in China.</title>
        <authorList>
            <person name="Cui C."/>
            <person name="Chen C."/>
            <person name="Sun J."/>
            <person name="Liu Y."/>
        </authorList>
    </citation>
    <scope>NUCLEOTIDE SEQUENCE [LARGE SCALE GENOMIC DNA]</scope>
    <source>
        <strain evidence="2 3">HZE23-1</strain>
    </source>
</reference>
<evidence type="ECO:0000313" key="2">
    <source>
        <dbReference type="EMBL" id="QIC66530.1"/>
    </source>
</evidence>
<gene>
    <name evidence="2" type="ORF">FSC10_03735</name>
</gene>
<keyword evidence="1" id="KW-0175">Coiled coil</keyword>
<name>A0AAE6WSY8_9GAMM</name>
<feature type="coiled-coil region" evidence="1">
    <location>
        <begin position="180"/>
        <end position="214"/>
    </location>
</feature>
<dbReference type="GeneID" id="58162390"/>
<dbReference type="Proteomes" id="UP000503505">
    <property type="component" value="Chromosome"/>
</dbReference>
<accession>A0AAE6WSY8</accession>
<evidence type="ECO:0000313" key="3">
    <source>
        <dbReference type="Proteomes" id="UP000503505"/>
    </source>
</evidence>
<feature type="coiled-coil region" evidence="1">
    <location>
        <begin position="120"/>
        <end position="154"/>
    </location>
</feature>
<dbReference type="RefSeq" id="WP_071321157.1">
    <property type="nucleotide sequence ID" value="NZ_CP030754.1"/>
</dbReference>
<protein>
    <recommendedName>
        <fullName evidence="4">DUF4124 domain-containing protein</fullName>
    </recommendedName>
</protein>
<proteinExistence type="predicted"/>
<dbReference type="AlphaFoldDB" id="A0AAE6WSY8"/>